<dbReference type="AlphaFoldDB" id="A0A8H3DN29"/>
<feature type="non-terminal residue" evidence="9">
    <location>
        <position position="1"/>
    </location>
</feature>
<dbReference type="SUPFAM" id="SSF56300">
    <property type="entry name" value="Metallo-dependent phosphatases"/>
    <property type="match status" value="1"/>
</dbReference>
<dbReference type="GO" id="GO:0005524">
    <property type="term" value="F:ATP binding"/>
    <property type="evidence" value="ECO:0007669"/>
    <property type="project" value="UniProtKB-KW"/>
</dbReference>
<comment type="catalytic activity">
    <reaction evidence="4">
        <text>(6S)-5-formyl-5,6,7,8-tetrahydrofolate + ATP = (6R)-5,10-methenyltetrahydrofolate + ADP + phosphate</text>
        <dbReference type="Rhea" id="RHEA:10488"/>
        <dbReference type="ChEBI" id="CHEBI:30616"/>
        <dbReference type="ChEBI" id="CHEBI:43474"/>
        <dbReference type="ChEBI" id="CHEBI:57455"/>
        <dbReference type="ChEBI" id="CHEBI:57457"/>
        <dbReference type="ChEBI" id="CHEBI:456216"/>
        <dbReference type="EC" id="6.3.3.2"/>
    </reaction>
</comment>
<keyword evidence="3" id="KW-0067">ATP-binding</keyword>
<evidence type="ECO:0000256" key="6">
    <source>
        <dbReference type="SAM" id="MobiDB-lite"/>
    </source>
</evidence>
<evidence type="ECO:0000256" key="3">
    <source>
        <dbReference type="ARBA" id="ARBA00022840"/>
    </source>
</evidence>
<gene>
    <name evidence="9" type="ORF">RDB_LOCUS135342</name>
</gene>
<feature type="domain" description="Putative 5'-nucleotidase C-terminal" evidence="8">
    <location>
        <begin position="311"/>
        <end position="498"/>
    </location>
</feature>
<dbReference type="Gene3D" id="3.40.50.10420">
    <property type="entry name" value="NagB/RpiA/CoA transferase-like"/>
    <property type="match status" value="1"/>
</dbReference>
<feature type="region of interest" description="Disordered" evidence="6">
    <location>
        <begin position="447"/>
        <end position="469"/>
    </location>
</feature>
<dbReference type="PANTHER" id="PTHR23407">
    <property type="entry name" value="ATPASE INHIBITOR/5-FORMYLTETRAHYDROFOLATE CYCLO-LIGASE"/>
    <property type="match status" value="1"/>
</dbReference>
<dbReference type="GO" id="GO:0030272">
    <property type="term" value="F:5-formyltetrahydrofolate cyclo-ligase activity"/>
    <property type="evidence" value="ECO:0007669"/>
    <property type="project" value="UniProtKB-EC"/>
</dbReference>
<keyword evidence="2" id="KW-0547">Nucleotide-binding</keyword>
<dbReference type="Pfam" id="PF21953">
    <property type="entry name" value="NadN_nucleosid_C"/>
    <property type="match status" value="1"/>
</dbReference>
<proteinExistence type="inferred from homology"/>
<dbReference type="GO" id="GO:0035999">
    <property type="term" value="P:tetrahydrofolate interconversion"/>
    <property type="evidence" value="ECO:0007669"/>
    <property type="project" value="TreeGrafter"/>
</dbReference>
<evidence type="ECO:0000256" key="4">
    <source>
        <dbReference type="ARBA" id="ARBA00036539"/>
    </source>
</evidence>
<dbReference type="EMBL" id="CAJMWZ010007160">
    <property type="protein sequence ID" value="CAE6533563.1"/>
    <property type="molecule type" value="Genomic_DNA"/>
</dbReference>
<evidence type="ECO:0000256" key="5">
    <source>
        <dbReference type="ARBA" id="ARBA00038966"/>
    </source>
</evidence>
<dbReference type="Pfam" id="PF00149">
    <property type="entry name" value="Metallophos"/>
    <property type="match status" value="1"/>
</dbReference>
<evidence type="ECO:0000313" key="9">
    <source>
        <dbReference type="EMBL" id="CAE6533563.1"/>
    </source>
</evidence>
<dbReference type="GO" id="GO:0009396">
    <property type="term" value="P:folic acid-containing compound biosynthetic process"/>
    <property type="evidence" value="ECO:0007669"/>
    <property type="project" value="TreeGrafter"/>
</dbReference>
<dbReference type="SUPFAM" id="SSF55816">
    <property type="entry name" value="5'-nucleotidase (syn. UDP-sugar hydrolase), C-terminal domain"/>
    <property type="match status" value="1"/>
</dbReference>
<accession>A0A8H3DN29</accession>
<dbReference type="InterPro" id="IPR037171">
    <property type="entry name" value="NagB/RpiA_transferase-like"/>
</dbReference>
<comment type="caution">
    <text evidence="9">The sequence shown here is derived from an EMBL/GenBank/DDBJ whole genome shotgun (WGS) entry which is preliminary data.</text>
</comment>
<organism evidence="9 10">
    <name type="scientific">Rhizoctonia solani</name>
    <dbReference type="NCBI Taxonomy" id="456999"/>
    <lineage>
        <taxon>Eukaryota</taxon>
        <taxon>Fungi</taxon>
        <taxon>Dikarya</taxon>
        <taxon>Basidiomycota</taxon>
        <taxon>Agaricomycotina</taxon>
        <taxon>Agaricomycetes</taxon>
        <taxon>Cantharellales</taxon>
        <taxon>Ceratobasidiaceae</taxon>
        <taxon>Rhizoctonia</taxon>
    </lineage>
</organism>
<sequence length="836" mass="94576">HKFTWCRRIPGRLASWAHQESMARTKLFEKDVDLLLVDSGDLHDGSGLTDGYPKGGVNGHEAIKSFLKAPYDVMAIGNHELYVADVTLDVYNNFAPKLDGRYLSSNSYLRTTLKNGSSIEHTIGSRYRRFRTLHGRQVTSLGVIFDFKEHNEDTTIHIPKEMVTETWFQELMLQPTDVFVLTGHMSVLQGQWEIITSAIRKYHPNTPIAILGGHAHIRFCRRLDSNTMVLESGRFMETVGWMSISPNKTSSTSPALFERRYLDANKITYMYHSNTTEQSFNGANGLEVDAFNRNLAARWDLGRVHGCSSQNYFVERYPWPHPQNIYAFYTFQVLPEVLVKTSGRADKPYITLVNNGMLRFDIYRGAFTWNDQLTVLPFKEGYTYIEVPWLIARNVKDKLYEYPKDHINAARILAEEFGSTKEVNLPEHLAQTPLSISSSLSPGYVTEDKCGSNGDDTEHTPIPRRNNTDYMSNDPFYPIPRDALVDFIMPVFLEKRVLEAINKLGHPATREDMHQYGNVTSKQCELTFYWQSDPVLIQYQCLPSTLNTSLPSITSALRTSLSEQSIVQMPIFVSCYSTPNYINDVCISTILFYTQIVIRIAVNGRSNVIGNQRLQRELDHKPGTMNIPSTIKAQKSALRKSVLQARTLLSPSDVKSSSESITKKLIDMQTFRESGVVSCFLSMPGEVDTDGIVREILRTGKTLYVPRMNGRMIDMLRVYDVGDLNALPSGKWGIREPEPSKDGEPRQDAMQNGDLGLIVMPGVAFDSKLARLGYGRGYYDRFVNAYIEKFGATRTPKLVGVAFDAQIVGPGEIPLEEHDRILDAVVTPTHRYGQVE</sequence>
<dbReference type="PANTHER" id="PTHR23407:SF1">
    <property type="entry name" value="5-FORMYLTETRAHYDROFOLATE CYCLO-LIGASE"/>
    <property type="match status" value="1"/>
</dbReference>
<evidence type="ECO:0000259" key="7">
    <source>
        <dbReference type="Pfam" id="PF00149"/>
    </source>
</evidence>
<dbReference type="Proteomes" id="UP000663850">
    <property type="component" value="Unassembled WGS sequence"/>
</dbReference>
<comment type="similarity">
    <text evidence="1">Belongs to the 5-formyltetrahydrofolate cyclo-ligase family.</text>
</comment>
<evidence type="ECO:0000256" key="1">
    <source>
        <dbReference type="ARBA" id="ARBA00010638"/>
    </source>
</evidence>
<dbReference type="NCBIfam" id="TIGR02727">
    <property type="entry name" value="MTHFS_bact"/>
    <property type="match status" value="1"/>
</dbReference>
<feature type="domain" description="Calcineurin-like phosphoesterase" evidence="7">
    <location>
        <begin position="28"/>
        <end position="217"/>
    </location>
</feature>
<evidence type="ECO:0000256" key="2">
    <source>
        <dbReference type="ARBA" id="ARBA00022741"/>
    </source>
</evidence>
<reference evidence="9" key="1">
    <citation type="submission" date="2021-01" db="EMBL/GenBank/DDBJ databases">
        <authorList>
            <person name="Kaushik A."/>
        </authorList>
    </citation>
    <scope>NUCLEOTIDE SEQUENCE</scope>
    <source>
        <strain evidence="9">Type strain: AG8-Rh-89/</strain>
    </source>
</reference>
<dbReference type="EC" id="6.3.3.2" evidence="5"/>
<dbReference type="GO" id="GO:0016787">
    <property type="term" value="F:hydrolase activity"/>
    <property type="evidence" value="ECO:0007669"/>
    <property type="project" value="InterPro"/>
</dbReference>
<dbReference type="InterPro" id="IPR029052">
    <property type="entry name" value="Metallo-depent_PP-like"/>
</dbReference>
<dbReference type="InterPro" id="IPR024185">
    <property type="entry name" value="FTHF_cligase-like_sf"/>
</dbReference>
<evidence type="ECO:0000259" key="8">
    <source>
        <dbReference type="Pfam" id="PF21953"/>
    </source>
</evidence>
<dbReference type="InterPro" id="IPR004843">
    <property type="entry name" value="Calcineurin-like_PHP"/>
</dbReference>
<dbReference type="SUPFAM" id="SSF100950">
    <property type="entry name" value="NagB/RpiA/CoA transferase-like"/>
    <property type="match status" value="1"/>
</dbReference>
<dbReference type="GO" id="GO:0009166">
    <property type="term" value="P:nucleotide catabolic process"/>
    <property type="evidence" value="ECO:0007669"/>
    <property type="project" value="InterPro"/>
</dbReference>
<dbReference type="InterPro" id="IPR036907">
    <property type="entry name" value="5'-Nucleotdase_C_sf"/>
</dbReference>
<evidence type="ECO:0000313" key="10">
    <source>
        <dbReference type="Proteomes" id="UP000663850"/>
    </source>
</evidence>
<protein>
    <recommendedName>
        <fullName evidence="5">5-formyltetrahydrofolate cyclo-ligase</fullName>
        <ecNumber evidence="5">6.3.3.2</ecNumber>
    </recommendedName>
</protein>
<name>A0A8H3DN29_9AGAM</name>
<dbReference type="Gene3D" id="3.90.780.10">
    <property type="entry name" value="5'-Nucleotidase, C-terminal domain"/>
    <property type="match status" value="1"/>
</dbReference>
<dbReference type="Gene3D" id="3.60.21.10">
    <property type="match status" value="1"/>
</dbReference>
<dbReference type="InterPro" id="IPR002698">
    <property type="entry name" value="FTHF_cligase"/>
</dbReference>
<dbReference type="Pfam" id="PF01812">
    <property type="entry name" value="5-FTHF_cyc-lig"/>
    <property type="match status" value="1"/>
</dbReference>
<dbReference type="InterPro" id="IPR053828">
    <property type="entry name" value="Nucleosidase_C"/>
</dbReference>
<feature type="compositionally biased region" description="Basic and acidic residues" evidence="6">
    <location>
        <begin position="447"/>
        <end position="461"/>
    </location>
</feature>